<name>A0ABN2L1Q2_9MICO</name>
<sequence length="144" mass="15255">MTTLSETLLTAERRPQTVDALVGVVEAEVGSKSGISGAAIKTAYKAARKIDDRIVRRAIAGMLPDFLDRLEPFWATRGDQPFGAQLAAQSDAAAEALLSVTDARAANPKHAAVAKVYGMLRGKAKEHVVAALPRLGSTLEQQMA</sequence>
<gene>
    <name evidence="1" type="ORF">GCM10009810_31890</name>
</gene>
<organism evidence="1 2">
    <name type="scientific">Nostocoides vanveenii</name>
    <dbReference type="NCBI Taxonomy" id="330835"/>
    <lineage>
        <taxon>Bacteria</taxon>
        <taxon>Bacillati</taxon>
        <taxon>Actinomycetota</taxon>
        <taxon>Actinomycetes</taxon>
        <taxon>Micrococcales</taxon>
        <taxon>Intrasporangiaceae</taxon>
        <taxon>Nostocoides</taxon>
    </lineage>
</organism>
<evidence type="ECO:0008006" key="3">
    <source>
        <dbReference type="Google" id="ProtNLM"/>
    </source>
</evidence>
<proteinExistence type="predicted"/>
<comment type="caution">
    <text evidence="1">The sequence shown here is derived from an EMBL/GenBank/DDBJ whole genome shotgun (WGS) entry which is preliminary data.</text>
</comment>
<reference evidence="1 2" key="1">
    <citation type="journal article" date="2019" name="Int. J. Syst. Evol. Microbiol.">
        <title>The Global Catalogue of Microorganisms (GCM) 10K type strain sequencing project: providing services to taxonomists for standard genome sequencing and annotation.</title>
        <authorList>
            <consortium name="The Broad Institute Genomics Platform"/>
            <consortium name="The Broad Institute Genome Sequencing Center for Infectious Disease"/>
            <person name="Wu L."/>
            <person name="Ma J."/>
        </authorList>
    </citation>
    <scope>NUCLEOTIDE SEQUENCE [LARGE SCALE GENOMIC DNA]</scope>
    <source>
        <strain evidence="1 2">JCM 15591</strain>
    </source>
</reference>
<dbReference type="Pfam" id="PF21893">
    <property type="entry name" value="DUF6918"/>
    <property type="match status" value="1"/>
</dbReference>
<dbReference type="RefSeq" id="WP_324386660.1">
    <property type="nucleotide sequence ID" value="NZ_BAAAPN010000090.1"/>
</dbReference>
<keyword evidence="2" id="KW-1185">Reference proteome</keyword>
<dbReference type="Proteomes" id="UP001501475">
    <property type="component" value="Unassembled WGS sequence"/>
</dbReference>
<evidence type="ECO:0000313" key="1">
    <source>
        <dbReference type="EMBL" id="GAA1772023.1"/>
    </source>
</evidence>
<protein>
    <recommendedName>
        <fullName evidence="3">DUF2267 domain-containing protein</fullName>
    </recommendedName>
</protein>
<evidence type="ECO:0000313" key="2">
    <source>
        <dbReference type="Proteomes" id="UP001501475"/>
    </source>
</evidence>
<dbReference type="InterPro" id="IPR054211">
    <property type="entry name" value="DUF6918"/>
</dbReference>
<dbReference type="EMBL" id="BAAAPN010000090">
    <property type="protein sequence ID" value="GAA1772023.1"/>
    <property type="molecule type" value="Genomic_DNA"/>
</dbReference>
<accession>A0ABN2L1Q2</accession>